<dbReference type="EMBL" id="FNPZ01000002">
    <property type="protein sequence ID" value="SDZ15789.1"/>
    <property type="molecule type" value="Genomic_DNA"/>
</dbReference>
<reference evidence="2 3" key="1">
    <citation type="submission" date="2016-10" db="EMBL/GenBank/DDBJ databases">
        <authorList>
            <person name="de Groot N.N."/>
        </authorList>
    </citation>
    <scope>NUCLEOTIDE SEQUENCE [LARGE SCALE GENOMIC DNA]</scope>
    <source>
        <strain evidence="2 3">CGMCC 4.3491</strain>
    </source>
</reference>
<evidence type="ECO:0000256" key="1">
    <source>
        <dbReference type="SAM" id="Phobius"/>
    </source>
</evidence>
<keyword evidence="1" id="KW-1133">Transmembrane helix</keyword>
<evidence type="ECO:0000313" key="2">
    <source>
        <dbReference type="EMBL" id="SDZ15789.1"/>
    </source>
</evidence>
<gene>
    <name evidence="2" type="ORF">SAMN05216554_2689</name>
</gene>
<sequence>MNDKRGFAFAVVGALLAASGFLILQFVRTSQSTGDSVAAGILVGVMAISLVTVMLIGGYVVAVAYGWDIRARNLRAQGSWDVIASALRSEELISELRRGNPAGARRVIPRGLTIVANSQGIGIWSGRSTLALELWLPWSNIDDIRPAIGRDVLERYRAVGLLVRWGPTMLQLPIPVTGGFPFGVRPANQRVIDELIEQLLRARSRGIAATTRQAAAACHRPYFVDDGDVCG</sequence>
<accession>A0A1H3QSU4</accession>
<proteinExistence type="predicted"/>
<dbReference type="Proteomes" id="UP000198891">
    <property type="component" value="Unassembled WGS sequence"/>
</dbReference>
<organism evidence="2 3">
    <name type="scientific">Herbiconiux ginsengi</name>
    <dbReference type="NCBI Taxonomy" id="381665"/>
    <lineage>
        <taxon>Bacteria</taxon>
        <taxon>Bacillati</taxon>
        <taxon>Actinomycetota</taxon>
        <taxon>Actinomycetes</taxon>
        <taxon>Micrococcales</taxon>
        <taxon>Microbacteriaceae</taxon>
        <taxon>Herbiconiux</taxon>
    </lineage>
</organism>
<keyword evidence="1" id="KW-0812">Transmembrane</keyword>
<name>A0A1H3QSU4_9MICO</name>
<protein>
    <submittedName>
        <fullName evidence="2">Uncharacterized protein</fullName>
    </submittedName>
</protein>
<keyword evidence="3" id="KW-1185">Reference proteome</keyword>
<evidence type="ECO:0000313" key="3">
    <source>
        <dbReference type="Proteomes" id="UP000198891"/>
    </source>
</evidence>
<feature type="transmembrane region" description="Helical" evidence="1">
    <location>
        <begin position="7"/>
        <end position="27"/>
    </location>
</feature>
<dbReference type="AlphaFoldDB" id="A0A1H3QSU4"/>
<keyword evidence="1" id="KW-0472">Membrane</keyword>
<dbReference type="STRING" id="381665.SAMN05216554_2689"/>
<feature type="transmembrane region" description="Helical" evidence="1">
    <location>
        <begin position="39"/>
        <end position="67"/>
    </location>
</feature>